<feature type="chain" id="PRO_5017312080" evidence="1">
    <location>
        <begin position="22"/>
        <end position="322"/>
    </location>
</feature>
<evidence type="ECO:0000256" key="1">
    <source>
        <dbReference type="SAM" id="SignalP"/>
    </source>
</evidence>
<dbReference type="OrthoDB" id="935695at2"/>
<evidence type="ECO:0000313" key="3">
    <source>
        <dbReference type="Proteomes" id="UP000242763"/>
    </source>
</evidence>
<gene>
    <name evidence="2" type="ORF">SAMN03080618_01346</name>
</gene>
<dbReference type="Pfam" id="PF14247">
    <property type="entry name" value="DUF4344"/>
    <property type="match status" value="1"/>
</dbReference>
<dbReference type="RefSeq" id="WP_091520138.1">
    <property type="nucleotide sequence ID" value="NZ_FORF01000006.1"/>
</dbReference>
<keyword evidence="3" id="KW-1185">Reference proteome</keyword>
<accession>A0A1I3L293</accession>
<dbReference type="Proteomes" id="UP000242763">
    <property type="component" value="Unassembled WGS sequence"/>
</dbReference>
<dbReference type="EMBL" id="FORF01000006">
    <property type="protein sequence ID" value="SFI78797.1"/>
    <property type="molecule type" value="Genomic_DNA"/>
</dbReference>
<sequence>MRRFLPVLASFHLFSATPAITQELALAEVPLLTPGAEAGDTIGKYSFKLTFEASEIEGMNEVRQKFIDNGILAETLGEVAEQIALPQDVPITFTDCGEPNAWWMSEEKELKFCYELIALYNTGYEHIDSAEKEFLLQADRETVLIGTTMFILFHELGHGFVDIFQLPITGREEDAVDQFAAITLIESDEEDDELHERPSRMALIGAYFFHQLAAAPDSITRHILANEHALGQQRFYDVMCLALGANEELYGPILALGLQMVDDSAQRHPELATEARVAEWLERTDDLNILPYRRAFRCANEYARYSASWNYMFDNFMVPQQD</sequence>
<proteinExistence type="predicted"/>
<evidence type="ECO:0000313" key="2">
    <source>
        <dbReference type="EMBL" id="SFI78797.1"/>
    </source>
</evidence>
<dbReference type="AlphaFoldDB" id="A0A1I3L293"/>
<dbReference type="InterPro" id="IPR025644">
    <property type="entry name" value="DUF4344"/>
</dbReference>
<organism evidence="2 3">
    <name type="scientific">Aquamicrobium aerolatum DSM 21857</name>
    <dbReference type="NCBI Taxonomy" id="1121003"/>
    <lineage>
        <taxon>Bacteria</taxon>
        <taxon>Pseudomonadati</taxon>
        <taxon>Pseudomonadota</taxon>
        <taxon>Alphaproteobacteria</taxon>
        <taxon>Hyphomicrobiales</taxon>
        <taxon>Phyllobacteriaceae</taxon>
        <taxon>Aerobium</taxon>
    </lineage>
</organism>
<keyword evidence="1" id="KW-0732">Signal</keyword>
<reference evidence="3" key="1">
    <citation type="submission" date="2016-10" db="EMBL/GenBank/DDBJ databases">
        <authorList>
            <person name="Varghese N."/>
            <person name="Submissions S."/>
        </authorList>
    </citation>
    <scope>NUCLEOTIDE SEQUENCE [LARGE SCALE GENOMIC DNA]</scope>
    <source>
        <strain evidence="3">DSM 21857</strain>
    </source>
</reference>
<feature type="signal peptide" evidence="1">
    <location>
        <begin position="1"/>
        <end position="21"/>
    </location>
</feature>
<name>A0A1I3L293_9HYPH</name>
<dbReference type="STRING" id="1121003.SAMN03080618_01346"/>
<protein>
    <submittedName>
        <fullName evidence="2">Metallopeptidase</fullName>
    </submittedName>
</protein>